<protein>
    <submittedName>
        <fullName evidence="2">Uncharacterized protein</fullName>
    </submittedName>
</protein>
<keyword evidence="1" id="KW-0812">Transmembrane</keyword>
<feature type="transmembrane region" description="Helical" evidence="1">
    <location>
        <begin position="65"/>
        <end position="82"/>
    </location>
</feature>
<feature type="transmembrane region" description="Helical" evidence="1">
    <location>
        <begin position="33"/>
        <end position="53"/>
    </location>
</feature>
<dbReference type="Proteomes" id="UP000218209">
    <property type="component" value="Unassembled WGS sequence"/>
</dbReference>
<feature type="transmembrane region" description="Helical" evidence="1">
    <location>
        <begin position="7"/>
        <end position="27"/>
    </location>
</feature>
<keyword evidence="1" id="KW-0472">Membrane</keyword>
<evidence type="ECO:0000313" key="2">
    <source>
        <dbReference type="EMBL" id="OSX71046.1"/>
    </source>
</evidence>
<evidence type="ECO:0000256" key="1">
    <source>
        <dbReference type="SAM" id="Phobius"/>
    </source>
</evidence>
<proteinExistence type="predicted"/>
<reference evidence="2 3" key="1">
    <citation type="submission" date="2017-03" db="EMBL/GenBank/DDBJ databases">
        <title>WGS assembly of Porphyra umbilicalis.</title>
        <authorList>
            <person name="Brawley S.H."/>
            <person name="Blouin N.A."/>
            <person name="Ficko-Blean E."/>
            <person name="Wheeler G.L."/>
            <person name="Lohr M."/>
            <person name="Goodson H.V."/>
            <person name="Jenkins J.W."/>
            <person name="Blaby-Haas C.E."/>
            <person name="Helliwell K.E."/>
            <person name="Chan C."/>
            <person name="Marriage T."/>
            <person name="Bhattacharya D."/>
            <person name="Klein A.S."/>
            <person name="Badis Y."/>
            <person name="Brodie J."/>
            <person name="Cao Y."/>
            <person name="Collen J."/>
            <person name="Dittami S.M."/>
            <person name="Gachon C.M."/>
            <person name="Green B.R."/>
            <person name="Karpowicz S."/>
            <person name="Kim J.W."/>
            <person name="Kudahl U."/>
            <person name="Lin S."/>
            <person name="Michel G."/>
            <person name="Mittag M."/>
            <person name="Olson B.J."/>
            <person name="Pangilinan J."/>
            <person name="Peng Y."/>
            <person name="Qiu H."/>
            <person name="Shu S."/>
            <person name="Singer J.T."/>
            <person name="Smith A.G."/>
            <person name="Sprecher B.N."/>
            <person name="Wagner V."/>
            <person name="Wang W."/>
            <person name="Wang Z.-Y."/>
            <person name="Yan J."/>
            <person name="Yarish C."/>
            <person name="Zoeuner-Riek S."/>
            <person name="Zhuang Y."/>
            <person name="Zou Y."/>
            <person name="Lindquist E.A."/>
            <person name="Grimwood J."/>
            <person name="Barry K."/>
            <person name="Rokhsar D.S."/>
            <person name="Schmutz J."/>
            <person name="Stiller J.W."/>
            <person name="Grossman A.R."/>
            <person name="Prochnik S.E."/>
        </authorList>
    </citation>
    <scope>NUCLEOTIDE SEQUENCE [LARGE SCALE GENOMIC DNA]</scope>
    <source>
        <strain evidence="2">4086291</strain>
    </source>
</reference>
<dbReference type="EMBL" id="KV919176">
    <property type="protein sequence ID" value="OSX71046.1"/>
    <property type="molecule type" value="Genomic_DNA"/>
</dbReference>
<keyword evidence="3" id="KW-1185">Reference proteome</keyword>
<evidence type="ECO:0000313" key="3">
    <source>
        <dbReference type="Proteomes" id="UP000218209"/>
    </source>
</evidence>
<gene>
    <name evidence="2" type="ORF">BU14_0610s0002</name>
</gene>
<accession>A0A1X6NRB6</accession>
<sequence length="205" mass="22209">MERGVLLERGVSLVLVLSALHVLPVVVKYAVVVLPYVAVTPVPPIVGVAVVVLARTDAAALGRGAMLVFVLLFFSSSLSWLANPSWSCSVTPPRLRPLLSRLSCRDATVSYGCVVVRQGSGAVVIVVWRWLDGAALCSWAARGLRSWWSSSALHCNHGVCCGPFADTVRRAPPVAHQCTYIYAVNFHNETTRVSKYHSIRAMQTP</sequence>
<keyword evidence="1" id="KW-1133">Transmembrane helix</keyword>
<organism evidence="2 3">
    <name type="scientific">Porphyra umbilicalis</name>
    <name type="common">Purple laver</name>
    <name type="synonym">Red alga</name>
    <dbReference type="NCBI Taxonomy" id="2786"/>
    <lineage>
        <taxon>Eukaryota</taxon>
        <taxon>Rhodophyta</taxon>
        <taxon>Bangiophyceae</taxon>
        <taxon>Bangiales</taxon>
        <taxon>Bangiaceae</taxon>
        <taxon>Porphyra</taxon>
    </lineage>
</organism>
<name>A0A1X6NRB6_PORUM</name>
<dbReference type="AlphaFoldDB" id="A0A1X6NRB6"/>